<keyword evidence="2 10" id="KW-0813">Transport</keyword>
<dbReference type="PROSITE" id="PS51257">
    <property type="entry name" value="PROKAR_LIPOPROTEIN"/>
    <property type="match status" value="1"/>
</dbReference>
<keyword evidence="3 10" id="KW-1134">Transmembrane beta strand</keyword>
<keyword evidence="4" id="KW-0410">Iron transport</keyword>
<dbReference type="InterPro" id="IPR000531">
    <property type="entry name" value="Beta-barrel_TonB"/>
</dbReference>
<evidence type="ECO:0000256" key="1">
    <source>
        <dbReference type="ARBA" id="ARBA00004571"/>
    </source>
</evidence>
<comment type="subcellular location">
    <subcellularLocation>
        <location evidence="1 10">Cell outer membrane</location>
        <topology evidence="1 10">Multi-pass membrane protein</topology>
    </subcellularLocation>
</comment>
<evidence type="ECO:0000256" key="8">
    <source>
        <dbReference type="ARBA" id="ARBA00023136"/>
    </source>
</evidence>
<dbReference type="Pfam" id="PF00593">
    <property type="entry name" value="TonB_dep_Rec_b-barrel"/>
    <property type="match status" value="1"/>
</dbReference>
<keyword evidence="14" id="KW-0675">Receptor</keyword>
<evidence type="ECO:0000256" key="11">
    <source>
        <dbReference type="RuleBase" id="RU003357"/>
    </source>
</evidence>
<evidence type="ECO:0000256" key="6">
    <source>
        <dbReference type="ARBA" id="ARBA00023004"/>
    </source>
</evidence>
<dbReference type="PANTHER" id="PTHR47234">
    <property type="match status" value="1"/>
</dbReference>
<dbReference type="InterPro" id="IPR039426">
    <property type="entry name" value="TonB-dep_rcpt-like"/>
</dbReference>
<evidence type="ECO:0000256" key="5">
    <source>
        <dbReference type="ARBA" id="ARBA00022692"/>
    </source>
</evidence>
<reference evidence="14 15" key="1">
    <citation type="submission" date="2024-04" db="EMBL/GenBank/DDBJ databases">
        <title>Draft genome sequence of Pseudoxanthomonas putridarboris WD12.</title>
        <authorList>
            <person name="Oh J."/>
        </authorList>
    </citation>
    <scope>NUCLEOTIDE SEQUENCE [LARGE SCALE GENOMIC DNA]</scope>
    <source>
        <strain evidence="14 15">WD12</strain>
    </source>
</reference>
<feature type="compositionally biased region" description="Basic and acidic residues" evidence="12">
    <location>
        <begin position="118"/>
        <end position="134"/>
    </location>
</feature>
<evidence type="ECO:0000256" key="2">
    <source>
        <dbReference type="ARBA" id="ARBA00022448"/>
    </source>
</evidence>
<keyword evidence="9 10" id="KW-0998">Cell outer membrane</keyword>
<organism evidence="14 15">
    <name type="scientific">Pseudoxanthomonas putridarboris</name>
    <dbReference type="NCBI Taxonomy" id="752605"/>
    <lineage>
        <taxon>Bacteria</taxon>
        <taxon>Pseudomonadati</taxon>
        <taxon>Pseudomonadota</taxon>
        <taxon>Gammaproteobacteria</taxon>
        <taxon>Lysobacterales</taxon>
        <taxon>Lysobacteraceae</taxon>
        <taxon>Pseudoxanthomonas</taxon>
    </lineage>
</organism>
<keyword evidence="6" id="KW-0408">Iron</keyword>
<evidence type="ECO:0000256" key="4">
    <source>
        <dbReference type="ARBA" id="ARBA00022496"/>
    </source>
</evidence>
<dbReference type="InterPro" id="IPR012910">
    <property type="entry name" value="Plug_dom"/>
</dbReference>
<evidence type="ECO:0000256" key="3">
    <source>
        <dbReference type="ARBA" id="ARBA00022452"/>
    </source>
</evidence>
<evidence type="ECO:0000313" key="15">
    <source>
        <dbReference type="Proteomes" id="UP001459204"/>
    </source>
</evidence>
<evidence type="ECO:0000313" key="14">
    <source>
        <dbReference type="EMBL" id="MEL1263043.1"/>
    </source>
</evidence>
<dbReference type="Gene3D" id="2.40.170.20">
    <property type="entry name" value="TonB-dependent receptor, beta-barrel domain"/>
    <property type="match status" value="1"/>
</dbReference>
<keyword evidence="15" id="KW-1185">Reference proteome</keyword>
<evidence type="ECO:0000256" key="10">
    <source>
        <dbReference type="PROSITE-ProRule" id="PRU01360"/>
    </source>
</evidence>
<dbReference type="Pfam" id="PF07660">
    <property type="entry name" value="STN"/>
    <property type="match status" value="1"/>
</dbReference>
<dbReference type="Pfam" id="PF07715">
    <property type="entry name" value="Plug"/>
    <property type="match status" value="1"/>
</dbReference>
<dbReference type="EMBL" id="JBBWWT010000001">
    <property type="protein sequence ID" value="MEL1263043.1"/>
    <property type="molecule type" value="Genomic_DNA"/>
</dbReference>
<comment type="similarity">
    <text evidence="10 11">Belongs to the TonB-dependent receptor family.</text>
</comment>
<evidence type="ECO:0000256" key="12">
    <source>
        <dbReference type="SAM" id="MobiDB-lite"/>
    </source>
</evidence>
<comment type="caution">
    <text evidence="14">The sequence shown here is derived from an EMBL/GenBank/DDBJ whole genome shotgun (WGS) entry which is preliminary data.</text>
</comment>
<keyword evidence="5 10" id="KW-0812">Transmembrane</keyword>
<dbReference type="InterPro" id="IPR036942">
    <property type="entry name" value="Beta-barrel_TonB_sf"/>
</dbReference>
<dbReference type="PROSITE" id="PS52016">
    <property type="entry name" value="TONB_DEPENDENT_REC_3"/>
    <property type="match status" value="1"/>
</dbReference>
<keyword evidence="8 10" id="KW-0472">Membrane</keyword>
<sequence length="1045" mass="113358">MHQRKTKLKVARSTSYRAVALAVAIAACLPIMVEAANPEAVREASVRFDIPAGDLAVALERFSTQSGIQAMYRQELIAGKKSVAVKGALVPSDALRQLLSAAGLVYERVNERTYVLKDAPAKAPDKSRQKEARNQPEGGAESGHVTSLAEVLVNGKRSFNADIERTKDDIQPYVVFSKEEIETSMSGNLEEFLSRRLPMSQTMGTAAQDVTTNSRGNRSEFNLRGLGANQTLILINGRRMAGVAQLSGSRMDQPDLNGIPIAMVERVEVLPATASGIYGGSATAGVINVILKSEYKDGSVRFTYDNSFDTDSARQKASFTKGFSLEEGRTQLLLSGSYSESNELLARDRPFLERSRELLLSNLGDSALTRANMMRGNRANFSANPGTILTLRNGTSLGSGIGSVPIGYGGYQTDGGAGLVSGAGTFDFSIPESIPGKANSLISSPTTSSFMGSITREFTDNLRAFVEFGKTRNRTSMGYSTDAYSVTLLPTDAGNPFNNVVSVNFTAGVSSESEYFSDTDRVNAGFVYKLPGGWAVSVEANRNSSENKNTRTSIAYDSTAVQAEIRSGAIDVFRDTTMYPIDLSAFEVENLSAYGPSKGSTKEYVVRVGGPIASYAAGSASLTASLATRKDWASSARSRTVFYPARGQEVDSAYVEAFVPMVSSSQGIPFVSKLDGQVSVRHDRYATTAIPIGTNLPFDPITGEIPAYRYVTNGVSSTDYTVGLRYAPIEDLTFRGSFGTGFLPPSISQLGKSSSQYSVYLIDPMRDGVRTLYSGVENVRGGGDDSLKPETSQSISLGLIYTPSYAEWLRLSVDYIRIRKKDEIATLTPQQIVDLEAAFPDRVGRGANLPGDPAGWAGVINRIDASSVNVARSNVDAIDFQVDIDRDFGKFGSVHFYGVISKQNELSSRVLESSPWVDRIGYMDGILPVRGNVGVDWSIGQSTLSMNTQYYDSYHVYASTYPQSSRDQVTMWQGSDRIPSQSYADVNYRYSFDRGFLSGSWVSFGVRNVFNKMPPIVASSNPYGGYSTFGDPRLRTYVINFEMTF</sequence>
<gene>
    <name evidence="14" type="ORF">AAD027_01465</name>
</gene>
<evidence type="ECO:0000256" key="9">
    <source>
        <dbReference type="ARBA" id="ARBA00023237"/>
    </source>
</evidence>
<dbReference type="PANTHER" id="PTHR47234:SF2">
    <property type="entry name" value="TONB-DEPENDENT RECEPTOR"/>
    <property type="match status" value="1"/>
</dbReference>
<name>A0ABU9IX09_9GAMM</name>
<proteinExistence type="inferred from homology"/>
<dbReference type="SUPFAM" id="SSF56935">
    <property type="entry name" value="Porins"/>
    <property type="match status" value="1"/>
</dbReference>
<dbReference type="Proteomes" id="UP001459204">
    <property type="component" value="Unassembled WGS sequence"/>
</dbReference>
<dbReference type="RefSeq" id="WP_341724241.1">
    <property type="nucleotide sequence ID" value="NZ_JBBWWT010000001.1"/>
</dbReference>
<keyword evidence="7 11" id="KW-0798">TonB box</keyword>
<dbReference type="Gene3D" id="2.170.130.10">
    <property type="entry name" value="TonB-dependent receptor, plug domain"/>
    <property type="match status" value="1"/>
</dbReference>
<feature type="region of interest" description="Disordered" evidence="12">
    <location>
        <begin position="118"/>
        <end position="144"/>
    </location>
</feature>
<accession>A0ABU9IX09</accession>
<dbReference type="InterPro" id="IPR011662">
    <property type="entry name" value="Secretin/TonB_short_N"/>
</dbReference>
<keyword evidence="4" id="KW-0406">Ion transport</keyword>
<feature type="domain" description="Secretin/TonB short N-terminal" evidence="13">
    <location>
        <begin position="68"/>
        <end position="119"/>
    </location>
</feature>
<dbReference type="InterPro" id="IPR037066">
    <property type="entry name" value="Plug_dom_sf"/>
</dbReference>
<protein>
    <submittedName>
        <fullName evidence="14">TonB-dependent receptor</fullName>
    </submittedName>
</protein>
<evidence type="ECO:0000259" key="13">
    <source>
        <dbReference type="SMART" id="SM00965"/>
    </source>
</evidence>
<evidence type="ECO:0000256" key="7">
    <source>
        <dbReference type="ARBA" id="ARBA00023077"/>
    </source>
</evidence>
<dbReference type="SMART" id="SM00965">
    <property type="entry name" value="STN"/>
    <property type="match status" value="1"/>
</dbReference>
<dbReference type="Gene3D" id="3.55.50.30">
    <property type="match status" value="1"/>
</dbReference>